<evidence type="ECO:0000313" key="4">
    <source>
        <dbReference type="Proteomes" id="UP000734854"/>
    </source>
</evidence>
<protein>
    <submittedName>
        <fullName evidence="3">Uncharacterized protein</fullName>
    </submittedName>
</protein>
<feature type="region of interest" description="Disordered" evidence="2">
    <location>
        <begin position="336"/>
        <end position="423"/>
    </location>
</feature>
<reference evidence="3 4" key="1">
    <citation type="submission" date="2020-08" db="EMBL/GenBank/DDBJ databases">
        <title>Plant Genome Project.</title>
        <authorList>
            <person name="Zhang R.-G."/>
        </authorList>
    </citation>
    <scope>NUCLEOTIDE SEQUENCE [LARGE SCALE GENOMIC DNA]</scope>
    <source>
        <tissue evidence="3">Rhizome</tissue>
    </source>
</reference>
<feature type="compositionally biased region" description="Basic and acidic residues" evidence="2">
    <location>
        <begin position="367"/>
        <end position="405"/>
    </location>
</feature>
<feature type="region of interest" description="Disordered" evidence="2">
    <location>
        <begin position="264"/>
        <end position="283"/>
    </location>
</feature>
<proteinExistence type="predicted"/>
<evidence type="ECO:0000313" key="3">
    <source>
        <dbReference type="EMBL" id="KAG6512964.1"/>
    </source>
</evidence>
<evidence type="ECO:0000256" key="1">
    <source>
        <dbReference type="SAM" id="Coils"/>
    </source>
</evidence>
<feature type="compositionally biased region" description="Polar residues" evidence="2">
    <location>
        <begin position="409"/>
        <end position="423"/>
    </location>
</feature>
<dbReference type="AlphaFoldDB" id="A0A8J5H0Q6"/>
<dbReference type="PANTHER" id="PTHR36386:SF1">
    <property type="entry name" value="OS06G0683900 PROTEIN"/>
    <property type="match status" value="1"/>
</dbReference>
<dbReference type="PANTHER" id="PTHR36386">
    <property type="entry name" value="OS06G0683900 PROTEIN"/>
    <property type="match status" value="1"/>
</dbReference>
<dbReference type="Proteomes" id="UP000734854">
    <property type="component" value="Unassembled WGS sequence"/>
</dbReference>
<feature type="region of interest" description="Disordered" evidence="2">
    <location>
        <begin position="39"/>
        <end position="59"/>
    </location>
</feature>
<evidence type="ECO:0000256" key="2">
    <source>
        <dbReference type="SAM" id="MobiDB-lite"/>
    </source>
</evidence>
<keyword evidence="4" id="KW-1185">Reference proteome</keyword>
<keyword evidence="1" id="KW-0175">Coiled coil</keyword>
<comment type="caution">
    <text evidence="3">The sequence shown here is derived from an EMBL/GenBank/DDBJ whole genome shotgun (WGS) entry which is preliminary data.</text>
</comment>
<gene>
    <name evidence="3" type="ORF">ZIOFF_031103</name>
</gene>
<dbReference type="EMBL" id="JACMSC010000008">
    <property type="protein sequence ID" value="KAG6512964.1"/>
    <property type="molecule type" value="Genomic_DNA"/>
</dbReference>
<organism evidence="3 4">
    <name type="scientific">Zingiber officinale</name>
    <name type="common">Ginger</name>
    <name type="synonym">Amomum zingiber</name>
    <dbReference type="NCBI Taxonomy" id="94328"/>
    <lineage>
        <taxon>Eukaryota</taxon>
        <taxon>Viridiplantae</taxon>
        <taxon>Streptophyta</taxon>
        <taxon>Embryophyta</taxon>
        <taxon>Tracheophyta</taxon>
        <taxon>Spermatophyta</taxon>
        <taxon>Magnoliopsida</taxon>
        <taxon>Liliopsida</taxon>
        <taxon>Zingiberales</taxon>
        <taxon>Zingiberaceae</taxon>
        <taxon>Zingiber</taxon>
    </lineage>
</organism>
<accession>A0A8J5H0Q6</accession>
<sequence length="610" mass="67150">MHHLAGGLIVASLKASQPTHLLSISSLVISNTGSLPHRSPLLQQPSAAPSSSPASSRTTLPSAAHLLPLRLRGLRPYCRLLTGTSTFHTSPTPRSARSSPCVTASALLFSIHNCYRRLALAADTTIWPIAFWPSSCSYFDMRVTIPACYYDSNNLRIWNNAVFEDGASASKASTTIPLRQISTNLGTLDLRPSKENRSPVLEKSVIDFRFLRKAAETAEESAVDSEIARIEEEIARLQSRLEALRLRKADRWIAPAKILDLKQQGGSRSGSLARRDPCSPPVSKRMDLAMELAPASAASGSRRRGASARPVEIFATPARPIEFRSAAKNLWPSALNKKTTEDSSPAIDRRGVSLSPIEIHQNSLAPDRSEDKATETSRSVEDCKKQSVRKSEHIQEDKGMNKERGVNLNPKSQPPVNSKTLNNIRQPSAGAKKAAKVDHSSEIITPKALFRENKNTVSCKRQPHVAAKMRVVRSCYSLAGTRQKWSSPELTAQVEVTESKLEEQIKTDSRMPNSVDLTVNAAEDRHFTLRKSFFAAPRCYTHITKILYFMSNTAAAMILINMYLSPRILMLQSEDIQLVVINGVNHQVELVLPSASGFDGEFLTSRIVTC</sequence>
<name>A0A8J5H0Q6_ZINOF</name>
<feature type="coiled-coil region" evidence="1">
    <location>
        <begin position="220"/>
        <end position="247"/>
    </location>
</feature>